<evidence type="ECO:0000313" key="5">
    <source>
        <dbReference type="Proteomes" id="UP001159042"/>
    </source>
</evidence>
<feature type="transmembrane region" description="Helical" evidence="3">
    <location>
        <begin position="486"/>
        <end position="504"/>
    </location>
</feature>
<protein>
    <submittedName>
        <fullName evidence="4">Uncharacterized protein</fullName>
    </submittedName>
</protein>
<dbReference type="Proteomes" id="UP001159042">
    <property type="component" value="Unassembled WGS sequence"/>
</dbReference>
<feature type="transmembrane region" description="Helical" evidence="3">
    <location>
        <begin position="544"/>
        <end position="567"/>
    </location>
</feature>
<feature type="transmembrane region" description="Helical" evidence="3">
    <location>
        <begin position="188"/>
        <end position="204"/>
    </location>
</feature>
<comment type="caution">
    <text evidence="4">The sequence shown here is derived from an EMBL/GenBank/DDBJ whole genome shotgun (WGS) entry which is preliminary data.</text>
</comment>
<feature type="region of interest" description="Disordered" evidence="2">
    <location>
        <begin position="242"/>
        <end position="271"/>
    </location>
</feature>
<feature type="transmembrane region" description="Helical" evidence="3">
    <location>
        <begin position="101"/>
        <end position="119"/>
    </location>
</feature>
<evidence type="ECO:0000256" key="3">
    <source>
        <dbReference type="SAM" id="Phobius"/>
    </source>
</evidence>
<gene>
    <name evidence="4" type="ORF">NQ315_003887</name>
</gene>
<evidence type="ECO:0000256" key="1">
    <source>
        <dbReference type="SAM" id="Coils"/>
    </source>
</evidence>
<keyword evidence="3" id="KW-0812">Transmembrane</keyword>
<keyword evidence="5" id="KW-1185">Reference proteome</keyword>
<evidence type="ECO:0000313" key="4">
    <source>
        <dbReference type="EMBL" id="KAJ8919303.1"/>
    </source>
</evidence>
<keyword evidence="3" id="KW-0472">Membrane</keyword>
<evidence type="ECO:0000256" key="2">
    <source>
        <dbReference type="SAM" id="MobiDB-lite"/>
    </source>
</evidence>
<feature type="coiled-coil region" evidence="1">
    <location>
        <begin position="328"/>
        <end position="407"/>
    </location>
</feature>
<dbReference type="EMBL" id="JANEYG010000019">
    <property type="protein sequence ID" value="KAJ8919303.1"/>
    <property type="molecule type" value="Genomic_DNA"/>
</dbReference>
<keyword evidence="1" id="KW-0175">Coiled coil</keyword>
<feature type="transmembrane region" description="Helical" evidence="3">
    <location>
        <begin position="164"/>
        <end position="182"/>
    </location>
</feature>
<feature type="transmembrane region" description="Helical" evidence="3">
    <location>
        <begin position="38"/>
        <end position="61"/>
    </location>
</feature>
<sequence length="571" mass="66243">MHRSITFPEIFSSTFSDDLHKYGDSCDQNVKAKFIAKIGIGLIEFIISTIFLCYGIIFFGMCKFTNLHGRKWNMDNDHIHIYVAHYRYICEYFENNKYDGFRYSISTAAVLLFIGFLIPGQISSYGIFGGVCSNFISVQLKFIATERFDMDLKTFEGNVQIARALNLLLMPHFMLLLVSYYNVYQVKIILAAFLLNIVPAALIIKPQKITRYPQMSRYQTLPAFSSQIREMMVFTNSVNLTESNASDSSSDSDDEGKEDAATAANKDDPPFHINTTINEEVLQPIHLTPYNVQTYYSKVGVSILPGIPEEAENEDLYDDIDTINSRRISKISMRLEEINQLSKKLTEEQQDLKKIQHLHHFERRIDENRNAGTAKEILNVNILESSMVREKQEIRKLCDEANKILEEPERIENIEYIHDYKESKSNFLKELRTMKSNYCCSCSPYRKFIWRRRYRTVMDFFKDNVFKPFWFSCKEFHYYPTVLSKVILNITTTVCFTLTPYIALEKITGFQPEDATFLLSYVAFSWCLFLVLLPLVINFSKGKILVMFICGLILAGTCMTFIINYSIKQNI</sequence>
<accession>A0AAV8VYB1</accession>
<name>A0AAV8VYB1_9CUCU</name>
<dbReference type="AlphaFoldDB" id="A0AAV8VYB1"/>
<feature type="transmembrane region" description="Helical" evidence="3">
    <location>
        <begin position="516"/>
        <end position="537"/>
    </location>
</feature>
<proteinExistence type="predicted"/>
<reference evidence="4 5" key="1">
    <citation type="journal article" date="2023" name="Insect Mol. Biol.">
        <title>Genome sequencing provides insights into the evolution of gene families encoding plant cell wall-degrading enzymes in longhorned beetles.</title>
        <authorList>
            <person name="Shin N.R."/>
            <person name="Okamura Y."/>
            <person name="Kirsch R."/>
            <person name="Pauchet Y."/>
        </authorList>
    </citation>
    <scope>NUCLEOTIDE SEQUENCE [LARGE SCALE GENOMIC DNA]</scope>
    <source>
        <strain evidence="4">EAD_L_NR</strain>
    </source>
</reference>
<keyword evidence="3" id="KW-1133">Transmembrane helix</keyword>
<organism evidence="4 5">
    <name type="scientific">Exocentrus adspersus</name>
    <dbReference type="NCBI Taxonomy" id="1586481"/>
    <lineage>
        <taxon>Eukaryota</taxon>
        <taxon>Metazoa</taxon>
        <taxon>Ecdysozoa</taxon>
        <taxon>Arthropoda</taxon>
        <taxon>Hexapoda</taxon>
        <taxon>Insecta</taxon>
        <taxon>Pterygota</taxon>
        <taxon>Neoptera</taxon>
        <taxon>Endopterygota</taxon>
        <taxon>Coleoptera</taxon>
        <taxon>Polyphaga</taxon>
        <taxon>Cucujiformia</taxon>
        <taxon>Chrysomeloidea</taxon>
        <taxon>Cerambycidae</taxon>
        <taxon>Lamiinae</taxon>
        <taxon>Acanthocinini</taxon>
        <taxon>Exocentrus</taxon>
    </lineage>
</organism>